<keyword evidence="1" id="KW-0812">Transmembrane</keyword>
<protein>
    <submittedName>
        <fullName evidence="2">DUF485 domain-containing protein</fullName>
    </submittedName>
</protein>
<dbReference type="Pfam" id="PF04341">
    <property type="entry name" value="DUF485"/>
    <property type="match status" value="1"/>
</dbReference>
<sequence>MRDPRPTHPRGEAVIERTTPAEDAAYARIHATDEFRTLRRKYIGFVVPVTIGFMSWYLLYVICSNWAPDFMSIQVVGNINIALIFGLLQFVTTFGIAIWYSKFSVKNLDPHADKLRADYDEEIGR</sequence>
<proteinExistence type="predicted"/>
<evidence type="ECO:0000256" key="1">
    <source>
        <dbReference type="SAM" id="Phobius"/>
    </source>
</evidence>
<accession>A0A5Q6S4Z8</accession>
<organism evidence="2 3">
    <name type="scientific">Mumia zhuanghuii</name>
    <dbReference type="NCBI Taxonomy" id="2585211"/>
    <lineage>
        <taxon>Bacteria</taxon>
        <taxon>Bacillati</taxon>
        <taxon>Actinomycetota</taxon>
        <taxon>Actinomycetes</taxon>
        <taxon>Propionibacteriales</taxon>
        <taxon>Nocardioidaceae</taxon>
        <taxon>Mumia</taxon>
    </lineage>
</organism>
<dbReference type="EMBL" id="VDFQ02000001">
    <property type="protein sequence ID" value="KAA1425251.1"/>
    <property type="molecule type" value="Genomic_DNA"/>
</dbReference>
<gene>
    <name evidence="2" type="ORF">FE697_005125</name>
</gene>
<dbReference type="PANTHER" id="PTHR38441">
    <property type="entry name" value="INTEGRAL MEMBRANE PROTEIN-RELATED"/>
    <property type="match status" value="1"/>
</dbReference>
<dbReference type="OrthoDB" id="3543412at2"/>
<feature type="transmembrane region" description="Helical" evidence="1">
    <location>
        <begin position="79"/>
        <end position="100"/>
    </location>
</feature>
<dbReference type="InterPro" id="IPR007436">
    <property type="entry name" value="DUF485"/>
</dbReference>
<evidence type="ECO:0000313" key="3">
    <source>
        <dbReference type="Proteomes" id="UP000307768"/>
    </source>
</evidence>
<feature type="transmembrane region" description="Helical" evidence="1">
    <location>
        <begin position="42"/>
        <end position="67"/>
    </location>
</feature>
<keyword evidence="1" id="KW-0472">Membrane</keyword>
<name>A0A5Q6S4Z8_9ACTN</name>
<comment type="caution">
    <text evidence="2">The sequence shown here is derived from an EMBL/GenBank/DDBJ whole genome shotgun (WGS) entry which is preliminary data.</text>
</comment>
<dbReference type="Proteomes" id="UP000307768">
    <property type="component" value="Unassembled WGS sequence"/>
</dbReference>
<dbReference type="AlphaFoldDB" id="A0A5Q6S4Z8"/>
<keyword evidence="1" id="KW-1133">Transmembrane helix</keyword>
<dbReference type="PANTHER" id="PTHR38441:SF1">
    <property type="entry name" value="MEMBRANE PROTEIN"/>
    <property type="match status" value="1"/>
</dbReference>
<evidence type="ECO:0000313" key="2">
    <source>
        <dbReference type="EMBL" id="KAA1425251.1"/>
    </source>
</evidence>
<reference evidence="2 3" key="1">
    <citation type="submission" date="2019-09" db="EMBL/GenBank/DDBJ databases">
        <title>Mumia zhuanghuii sp. nov. isolated from the intestinal contents of plateau pika (Ochotona curzoniae) in the Qinghai-Tibet plateau of China.</title>
        <authorList>
            <person name="Tian Z."/>
        </authorList>
    </citation>
    <scope>NUCLEOTIDE SEQUENCE [LARGE SCALE GENOMIC DNA]</scope>
    <source>
        <strain evidence="3">350</strain>
    </source>
</reference>